<organism evidence="3 4">
    <name type="scientific">Rhizobium paranaense</name>
    <dbReference type="NCBI Taxonomy" id="1650438"/>
    <lineage>
        <taxon>Bacteria</taxon>
        <taxon>Pseudomonadati</taxon>
        <taxon>Pseudomonadota</taxon>
        <taxon>Alphaproteobacteria</taxon>
        <taxon>Hyphomicrobiales</taxon>
        <taxon>Rhizobiaceae</taxon>
        <taxon>Rhizobium/Agrobacterium group</taxon>
        <taxon>Rhizobium</taxon>
    </lineage>
</organism>
<evidence type="ECO:0000256" key="1">
    <source>
        <dbReference type="RuleBase" id="RU000481"/>
    </source>
</evidence>
<dbReference type="EMBL" id="JACHBI010000006">
    <property type="protein sequence ID" value="MBB5574626.1"/>
    <property type="molecule type" value="Genomic_DNA"/>
</dbReference>
<dbReference type="Gene3D" id="3.40.640.10">
    <property type="entry name" value="Type I PLP-dependent aspartate aminotransferase-like (Major domain)"/>
    <property type="match status" value="1"/>
</dbReference>
<protein>
    <recommendedName>
        <fullName evidence="1">Aminotransferase</fullName>
        <ecNumber evidence="1">2.6.1.-</ecNumber>
    </recommendedName>
</protein>
<evidence type="ECO:0000259" key="2">
    <source>
        <dbReference type="Pfam" id="PF00155"/>
    </source>
</evidence>
<dbReference type="PANTHER" id="PTHR43510:SF1">
    <property type="entry name" value="AMINOTRANSFERASE FUNCTION, HYPOTHETICAL (EUROFUNG)"/>
    <property type="match status" value="1"/>
</dbReference>
<sequence>MKIRDFGVEIWMNKYETKCELNLAETCVESLTIAELLDMSGINDIGQQLKPLKLTYGEIEGSVRLRSLVADLYENQKIENVVITHGAIGANALVHQTLVERGDRVISVLPTYQQHYSIPESIGADTQILKLTEKTGFLPDLEELKKLATPGTKLIAINNPNNPTGSLMDRAYLERIVEIARACGAWILCDEVYRGTDQEGELGMTASIADLYEKGISTGSMSKTYSLAGLRLGWIVAPKELIHAVCIHRDYNTISVGMLDDHFAAIALENKDKILDRSHRITRNNLAILSDWVDGEPLISWVKPKSGTTALLKYDLPISSEEFCVRLLEQTGVMLTPGSAMDMEGYLRIGYTNGEEVLREGLGRLSQFLKNVAASAA</sequence>
<dbReference type="CDD" id="cd00609">
    <property type="entry name" value="AAT_like"/>
    <property type="match status" value="1"/>
</dbReference>
<dbReference type="NCBIfam" id="NF005593">
    <property type="entry name" value="PRK07324.1"/>
    <property type="match status" value="1"/>
</dbReference>
<dbReference type="GO" id="GO:0030170">
    <property type="term" value="F:pyridoxal phosphate binding"/>
    <property type="evidence" value="ECO:0007669"/>
    <property type="project" value="InterPro"/>
</dbReference>
<dbReference type="InterPro" id="IPR015422">
    <property type="entry name" value="PyrdxlP-dep_Trfase_small"/>
</dbReference>
<evidence type="ECO:0000313" key="4">
    <source>
        <dbReference type="Proteomes" id="UP000549882"/>
    </source>
</evidence>
<dbReference type="EC" id="2.6.1.-" evidence="1"/>
<dbReference type="InterPro" id="IPR004839">
    <property type="entry name" value="Aminotransferase_I/II_large"/>
</dbReference>
<accession>A0A7W9D286</accession>
<comment type="similarity">
    <text evidence="1">Belongs to the class-I pyridoxal-phosphate-dependent aminotransferase family.</text>
</comment>
<keyword evidence="1 3" id="KW-0032">Aminotransferase</keyword>
<comment type="cofactor">
    <cofactor evidence="1">
        <name>pyridoxal 5'-phosphate</name>
        <dbReference type="ChEBI" id="CHEBI:597326"/>
    </cofactor>
</comment>
<keyword evidence="1 3" id="KW-0808">Transferase</keyword>
<dbReference type="PROSITE" id="PS00105">
    <property type="entry name" value="AA_TRANSFER_CLASS_1"/>
    <property type="match status" value="1"/>
</dbReference>
<dbReference type="Pfam" id="PF00155">
    <property type="entry name" value="Aminotran_1_2"/>
    <property type="match status" value="1"/>
</dbReference>
<dbReference type="Gene3D" id="3.90.1150.10">
    <property type="entry name" value="Aspartate Aminotransferase, domain 1"/>
    <property type="match status" value="1"/>
</dbReference>
<dbReference type="GO" id="GO:0008483">
    <property type="term" value="F:transaminase activity"/>
    <property type="evidence" value="ECO:0007669"/>
    <property type="project" value="UniProtKB-KW"/>
</dbReference>
<dbReference type="PANTHER" id="PTHR43510">
    <property type="entry name" value="AMINOTRANSFERASE FUNCTION, HYPOTHETICAL (EUROFUNG)"/>
    <property type="match status" value="1"/>
</dbReference>
<name>A0A7W9D286_9HYPH</name>
<evidence type="ECO:0000313" key="3">
    <source>
        <dbReference type="EMBL" id="MBB5574626.1"/>
    </source>
</evidence>
<gene>
    <name evidence="3" type="ORF">GGD50_003255</name>
</gene>
<dbReference type="AlphaFoldDB" id="A0A7W9D286"/>
<dbReference type="Proteomes" id="UP000549882">
    <property type="component" value="Unassembled WGS sequence"/>
</dbReference>
<dbReference type="InterPro" id="IPR004838">
    <property type="entry name" value="NHTrfase_class1_PyrdxlP-BS"/>
</dbReference>
<proteinExistence type="inferred from homology"/>
<reference evidence="3 4" key="1">
    <citation type="submission" date="2020-08" db="EMBL/GenBank/DDBJ databases">
        <title>Genomic Encyclopedia of Type Strains, Phase IV (KMG-V): Genome sequencing to study the core and pangenomes of soil and plant-associated prokaryotes.</title>
        <authorList>
            <person name="Whitman W."/>
        </authorList>
    </citation>
    <scope>NUCLEOTIDE SEQUENCE [LARGE SCALE GENOMIC DNA]</scope>
    <source>
        <strain evidence="3 4">SEMIA 4064</strain>
    </source>
</reference>
<dbReference type="InterPro" id="IPR015421">
    <property type="entry name" value="PyrdxlP-dep_Trfase_major"/>
</dbReference>
<feature type="domain" description="Aminotransferase class I/classII large" evidence="2">
    <location>
        <begin position="55"/>
        <end position="362"/>
    </location>
</feature>
<dbReference type="RefSeq" id="WP_183938322.1">
    <property type="nucleotide sequence ID" value="NZ_JACHBI010000006.1"/>
</dbReference>
<keyword evidence="4" id="KW-1185">Reference proteome</keyword>
<dbReference type="SUPFAM" id="SSF53383">
    <property type="entry name" value="PLP-dependent transferases"/>
    <property type="match status" value="1"/>
</dbReference>
<dbReference type="InterPro" id="IPR015424">
    <property type="entry name" value="PyrdxlP-dep_Trfase"/>
</dbReference>
<comment type="caution">
    <text evidence="3">The sequence shown here is derived from an EMBL/GenBank/DDBJ whole genome shotgun (WGS) entry which is preliminary data.</text>
</comment>